<evidence type="ECO:0000256" key="2">
    <source>
        <dbReference type="ARBA" id="ARBA00022840"/>
    </source>
</evidence>
<protein>
    <submittedName>
        <fullName evidence="5">Serine/threonine-protein kinase</fullName>
        <ecNumber evidence="5">2.7.11.1</ecNumber>
    </submittedName>
</protein>
<dbReference type="InterPro" id="IPR017441">
    <property type="entry name" value="Protein_kinase_ATP_BS"/>
</dbReference>
<proteinExistence type="predicted"/>
<dbReference type="PROSITE" id="PS00107">
    <property type="entry name" value="PROTEIN_KINASE_ATP"/>
    <property type="match status" value="1"/>
</dbReference>
<evidence type="ECO:0000313" key="5">
    <source>
        <dbReference type="EMBL" id="KAK9728198.1"/>
    </source>
</evidence>
<dbReference type="Gene3D" id="1.10.510.10">
    <property type="entry name" value="Transferase(Phosphotransferase) domain 1"/>
    <property type="match status" value="2"/>
</dbReference>
<organism evidence="5 6">
    <name type="scientific">Basidiobolus ranarum</name>
    <dbReference type="NCBI Taxonomy" id="34480"/>
    <lineage>
        <taxon>Eukaryota</taxon>
        <taxon>Fungi</taxon>
        <taxon>Fungi incertae sedis</taxon>
        <taxon>Zoopagomycota</taxon>
        <taxon>Entomophthoromycotina</taxon>
        <taxon>Basidiobolomycetes</taxon>
        <taxon>Basidiobolales</taxon>
        <taxon>Basidiobolaceae</taxon>
        <taxon>Basidiobolus</taxon>
    </lineage>
</organism>
<dbReference type="EMBL" id="JASJQH010006902">
    <property type="protein sequence ID" value="KAK9728198.1"/>
    <property type="molecule type" value="Genomic_DNA"/>
</dbReference>
<keyword evidence="1 3" id="KW-0547">Nucleotide-binding</keyword>
<accession>A0ABR2WA11</accession>
<feature type="domain" description="Protein kinase" evidence="4">
    <location>
        <begin position="25"/>
        <end position="207"/>
    </location>
</feature>
<keyword evidence="5" id="KW-0808">Transferase</keyword>
<dbReference type="EC" id="2.7.11.1" evidence="5"/>
<dbReference type="InterPro" id="IPR011009">
    <property type="entry name" value="Kinase-like_dom_sf"/>
</dbReference>
<keyword evidence="2 3" id="KW-0067">ATP-binding</keyword>
<dbReference type="GO" id="GO:0004674">
    <property type="term" value="F:protein serine/threonine kinase activity"/>
    <property type="evidence" value="ECO:0007669"/>
    <property type="project" value="UniProtKB-EC"/>
</dbReference>
<name>A0ABR2WA11_9FUNG</name>
<keyword evidence="6" id="KW-1185">Reference proteome</keyword>
<feature type="binding site" evidence="3">
    <location>
        <position position="54"/>
    </location>
    <ligand>
        <name>ATP</name>
        <dbReference type="ChEBI" id="CHEBI:30616"/>
    </ligand>
</feature>
<dbReference type="PANTHER" id="PTHR24346">
    <property type="entry name" value="MAP/MICROTUBULE AFFINITY-REGULATING KINASE"/>
    <property type="match status" value="1"/>
</dbReference>
<evidence type="ECO:0000256" key="1">
    <source>
        <dbReference type="ARBA" id="ARBA00022741"/>
    </source>
</evidence>
<reference evidence="5 6" key="1">
    <citation type="submission" date="2023-04" db="EMBL/GenBank/DDBJ databases">
        <title>Genome of Basidiobolus ranarum AG-B5.</title>
        <authorList>
            <person name="Stajich J.E."/>
            <person name="Carter-House D."/>
            <person name="Gryganskyi A."/>
        </authorList>
    </citation>
    <scope>NUCLEOTIDE SEQUENCE [LARGE SCALE GENOMIC DNA]</scope>
    <source>
        <strain evidence="5 6">AG-B5</strain>
    </source>
</reference>
<evidence type="ECO:0000256" key="3">
    <source>
        <dbReference type="PROSITE-ProRule" id="PRU10141"/>
    </source>
</evidence>
<dbReference type="PROSITE" id="PS50011">
    <property type="entry name" value="PROTEIN_KINASE_DOM"/>
    <property type="match status" value="1"/>
</dbReference>
<keyword evidence="5" id="KW-0418">Kinase</keyword>
<comment type="caution">
    <text evidence="5">The sequence shown here is derived from an EMBL/GenBank/DDBJ whole genome shotgun (WGS) entry which is preliminary data.</text>
</comment>
<sequence length="207" mass="23360">MVSKRIALSLKSASRGILRTPLGEFSVIKSLGEGSYGKVKLVMSLATKEKYAVKIIQRQIRRGAEHDTKRTKSMEKRVVREANMARLLAHPNIVTLKNFRVTDTHYYLFYEYVDGCQLAEKIGKRGLSEERAKRYFHQIVAALNDNIKLIDFGLANFYNRNAVLKTACGSLPYTAPEILRGESYVGEYGVSKLLEAKANVSIIQDLK</sequence>
<dbReference type="Pfam" id="PF00069">
    <property type="entry name" value="Pkinase"/>
    <property type="match status" value="2"/>
</dbReference>
<dbReference type="PANTHER" id="PTHR24346:SF30">
    <property type="entry name" value="MATERNAL EMBRYONIC LEUCINE ZIPPER KINASE"/>
    <property type="match status" value="1"/>
</dbReference>
<evidence type="ECO:0000313" key="6">
    <source>
        <dbReference type="Proteomes" id="UP001479436"/>
    </source>
</evidence>
<evidence type="ECO:0000259" key="4">
    <source>
        <dbReference type="PROSITE" id="PS50011"/>
    </source>
</evidence>
<dbReference type="InterPro" id="IPR000719">
    <property type="entry name" value="Prot_kinase_dom"/>
</dbReference>
<dbReference type="Proteomes" id="UP001479436">
    <property type="component" value="Unassembled WGS sequence"/>
</dbReference>
<dbReference type="SUPFAM" id="SSF56112">
    <property type="entry name" value="Protein kinase-like (PK-like)"/>
    <property type="match status" value="1"/>
</dbReference>
<gene>
    <name evidence="5" type="primary">KIN2_1</name>
    <name evidence="5" type="ORF">K7432_001253</name>
</gene>